<organism evidence="8 9">
    <name type="scientific">Kiloniella laminariae</name>
    <dbReference type="NCBI Taxonomy" id="454162"/>
    <lineage>
        <taxon>Bacteria</taxon>
        <taxon>Pseudomonadati</taxon>
        <taxon>Pseudomonadota</taxon>
        <taxon>Alphaproteobacteria</taxon>
        <taxon>Rhodospirillales</taxon>
        <taxon>Kiloniellaceae</taxon>
        <taxon>Kiloniella</taxon>
    </lineage>
</organism>
<feature type="domain" description="Peptidase M48" evidence="7">
    <location>
        <begin position="39"/>
        <end position="227"/>
    </location>
</feature>
<keyword evidence="4 8" id="KW-0378">Hydrolase</keyword>
<gene>
    <name evidence="8" type="ORF">O4H49_01490</name>
</gene>
<protein>
    <submittedName>
        <fullName evidence="8">M48 family metalloprotease</fullName>
        <ecNumber evidence="8">3.4.24.-</ecNumber>
    </submittedName>
</protein>
<evidence type="ECO:0000313" key="8">
    <source>
        <dbReference type="EMBL" id="MCZ4279430.1"/>
    </source>
</evidence>
<dbReference type="EMBL" id="JAPWGY010000001">
    <property type="protein sequence ID" value="MCZ4279430.1"/>
    <property type="molecule type" value="Genomic_DNA"/>
</dbReference>
<keyword evidence="6 8" id="KW-0482">Metalloprotease</keyword>
<evidence type="ECO:0000256" key="4">
    <source>
        <dbReference type="ARBA" id="ARBA00022801"/>
    </source>
</evidence>
<evidence type="ECO:0000313" key="9">
    <source>
        <dbReference type="Proteomes" id="UP001069802"/>
    </source>
</evidence>
<comment type="cofactor">
    <cofactor evidence="1">
        <name>Zn(2+)</name>
        <dbReference type="ChEBI" id="CHEBI:29105"/>
    </cofactor>
</comment>
<dbReference type="Gene3D" id="3.30.2010.10">
    <property type="entry name" value="Metalloproteases ('zincins'), catalytic domain"/>
    <property type="match status" value="1"/>
</dbReference>
<dbReference type="Proteomes" id="UP001069802">
    <property type="component" value="Unassembled WGS sequence"/>
</dbReference>
<keyword evidence="9" id="KW-1185">Reference proteome</keyword>
<dbReference type="SUPFAM" id="SSF48452">
    <property type="entry name" value="TPR-like"/>
    <property type="match status" value="1"/>
</dbReference>
<dbReference type="PANTHER" id="PTHR22726">
    <property type="entry name" value="METALLOENDOPEPTIDASE OMA1"/>
    <property type="match status" value="1"/>
</dbReference>
<evidence type="ECO:0000256" key="6">
    <source>
        <dbReference type="ARBA" id="ARBA00023049"/>
    </source>
</evidence>
<dbReference type="InterPro" id="IPR051156">
    <property type="entry name" value="Mito/Outer_Membr_Metalloprot"/>
</dbReference>
<dbReference type="CDD" id="cd07324">
    <property type="entry name" value="M48C_Oma1-like"/>
    <property type="match status" value="1"/>
</dbReference>
<keyword evidence="5" id="KW-0862">Zinc</keyword>
<dbReference type="GO" id="GO:0008237">
    <property type="term" value="F:metallopeptidase activity"/>
    <property type="evidence" value="ECO:0007669"/>
    <property type="project" value="UniProtKB-KW"/>
</dbReference>
<dbReference type="InterPro" id="IPR011990">
    <property type="entry name" value="TPR-like_helical_dom_sf"/>
</dbReference>
<dbReference type="Gene3D" id="1.25.40.10">
    <property type="entry name" value="Tetratricopeptide repeat domain"/>
    <property type="match status" value="1"/>
</dbReference>
<dbReference type="InterPro" id="IPR001915">
    <property type="entry name" value="Peptidase_M48"/>
</dbReference>
<proteinExistence type="predicted"/>
<evidence type="ECO:0000256" key="2">
    <source>
        <dbReference type="ARBA" id="ARBA00022670"/>
    </source>
</evidence>
<keyword evidence="3" id="KW-0479">Metal-binding</keyword>
<dbReference type="EC" id="3.4.24.-" evidence="8"/>
<dbReference type="PANTHER" id="PTHR22726:SF1">
    <property type="entry name" value="METALLOENDOPEPTIDASE OMA1, MITOCHONDRIAL"/>
    <property type="match status" value="1"/>
</dbReference>
<sequence>MKKRPARLILRITTLIATLAFALPVKAQGLNLIRDAETEQAIRNYATPVLQAAGIAPQSVDIFIVNDKSLNAFVTVGNRMFINTGLIMKAKTPSEVIGVIAHETGHIAGGHVAFRGDSVDKAIGTSIASYLLGIGAAIATGKGEAAAVIIGAGQDFALRNFLSYTRQQEAAADQAAVKYLQATEQSPVGLRDFMSTLRGQEVLLSENQDPYLRSHPLTQERINFLDNAVSQSPYATKPDSPDAVYLHSRVRAKLIGFLENSNQVARKYPEEDTSVSARYARAISYYRSTNLEKATQELDSLLAELPEDPYFLELKGQILFEFARGHEALPYLEKAIEKAPEADPIRMLLIRVLVEENIPAEDDKALEHIEKVLLAEPNNASVWRQAAIIYGRRGDKGMTHLALAEAAFGRGNFTEAMLQSGRASELLPKGSPAWLRASDLNITADRRDKQRKKDS</sequence>
<evidence type="ECO:0000259" key="7">
    <source>
        <dbReference type="Pfam" id="PF01435"/>
    </source>
</evidence>
<name>A0ABT4LEA5_9PROT</name>
<accession>A0ABT4LEA5</accession>
<dbReference type="Pfam" id="PF01435">
    <property type="entry name" value="Peptidase_M48"/>
    <property type="match status" value="1"/>
</dbReference>
<reference evidence="8" key="1">
    <citation type="submission" date="2022-12" db="EMBL/GenBank/DDBJ databases">
        <title>Bacterial isolates from different developmental stages of Nematostella vectensis.</title>
        <authorList>
            <person name="Fraune S."/>
        </authorList>
    </citation>
    <scope>NUCLEOTIDE SEQUENCE</scope>
    <source>
        <strain evidence="8">G21630-S1</strain>
    </source>
</reference>
<evidence type="ECO:0000256" key="3">
    <source>
        <dbReference type="ARBA" id="ARBA00022723"/>
    </source>
</evidence>
<keyword evidence="2" id="KW-0645">Protease</keyword>
<evidence type="ECO:0000256" key="5">
    <source>
        <dbReference type="ARBA" id="ARBA00022833"/>
    </source>
</evidence>
<dbReference type="RefSeq" id="WP_269421635.1">
    <property type="nucleotide sequence ID" value="NZ_JAPWGY010000001.1"/>
</dbReference>
<comment type="caution">
    <text evidence="8">The sequence shown here is derived from an EMBL/GenBank/DDBJ whole genome shotgun (WGS) entry which is preliminary data.</text>
</comment>
<evidence type="ECO:0000256" key="1">
    <source>
        <dbReference type="ARBA" id="ARBA00001947"/>
    </source>
</evidence>